<dbReference type="GO" id="GO:0007017">
    <property type="term" value="P:microtubule-based process"/>
    <property type="evidence" value="ECO:0007669"/>
    <property type="project" value="InterPro"/>
</dbReference>
<dbReference type="OMA" id="DSYSDWI"/>
<evidence type="ECO:0000313" key="8">
    <source>
        <dbReference type="Proteomes" id="UP001142055"/>
    </source>
</evidence>
<keyword evidence="8" id="KW-1185">Reference proteome</keyword>
<dbReference type="EMBL" id="JAPWDV010000002">
    <property type="protein sequence ID" value="KAJ6219419.1"/>
    <property type="molecule type" value="Genomic_DNA"/>
</dbReference>
<dbReference type="AlphaFoldDB" id="A0A9Q0M5W5"/>
<dbReference type="InterPro" id="IPR001372">
    <property type="entry name" value="Dynein_light_chain_typ-1/2"/>
</dbReference>
<keyword evidence="3" id="KW-0713">Self-incompatibility</keyword>
<accession>A0A9Q0M5W5</accession>
<evidence type="ECO:0000313" key="7">
    <source>
        <dbReference type="EMBL" id="KAJ6219419.1"/>
    </source>
</evidence>
<comment type="caution">
    <text evidence="7">The sequence shown here is derived from an EMBL/GenBank/DDBJ whole genome shotgun (WGS) entry which is preliminary data.</text>
</comment>
<dbReference type="GO" id="GO:0005576">
    <property type="term" value="C:extracellular region"/>
    <property type="evidence" value="ECO:0007669"/>
    <property type="project" value="UniProtKB-SubCell"/>
</dbReference>
<keyword evidence="5 6" id="KW-0732">Signal</keyword>
<dbReference type="InterPro" id="IPR037177">
    <property type="entry name" value="DLC_sf"/>
</dbReference>
<dbReference type="SUPFAM" id="SSF54648">
    <property type="entry name" value="DLC"/>
    <property type="match status" value="1"/>
</dbReference>
<sequence>MRININTIWSICLFLFINLDSESFVKGDTWITLWNKLDIPIRIHCMREGSKKLRSFKSKKVEADDRYDIKGMYPKRSHTKYFRHWCEVKAENVTIKFDVFGGKDKRINKMTDSYSDWIINSGGIYRFKRGQLNFYYGKDWLGEEHNIEDDLAGTPEKELNPDDFVFIAPLDIDMKTANLPLPQQRYAITKATYASHKFETSSDMSRYVKAAMKKKFGSFWEVFVEMKGSNKLVKRTCDFNNIMDFSVNEMHFIVCRVSR</sequence>
<dbReference type="OrthoDB" id="6481118at2759"/>
<keyword evidence="4" id="KW-0964">Secreted</keyword>
<comment type="subcellular location">
    <subcellularLocation>
        <location evidence="1">Secreted</location>
    </subcellularLocation>
</comment>
<evidence type="ECO:0000256" key="6">
    <source>
        <dbReference type="SAM" id="SignalP"/>
    </source>
</evidence>
<dbReference type="InterPro" id="IPR010264">
    <property type="entry name" value="Self-incomp_S1"/>
</dbReference>
<name>A0A9Q0M5W5_BLOTA</name>
<protein>
    <submittedName>
        <fullName evidence="7">Uncharacterized protein</fullName>
    </submittedName>
</protein>
<proteinExistence type="inferred from homology"/>
<organism evidence="7 8">
    <name type="scientific">Blomia tropicalis</name>
    <name type="common">Mite</name>
    <dbReference type="NCBI Taxonomy" id="40697"/>
    <lineage>
        <taxon>Eukaryota</taxon>
        <taxon>Metazoa</taxon>
        <taxon>Ecdysozoa</taxon>
        <taxon>Arthropoda</taxon>
        <taxon>Chelicerata</taxon>
        <taxon>Arachnida</taxon>
        <taxon>Acari</taxon>
        <taxon>Acariformes</taxon>
        <taxon>Sarcoptiformes</taxon>
        <taxon>Astigmata</taxon>
        <taxon>Glycyphagoidea</taxon>
        <taxon>Echimyopodidae</taxon>
        <taxon>Blomia</taxon>
    </lineage>
</organism>
<evidence type="ECO:0000256" key="3">
    <source>
        <dbReference type="ARBA" id="ARBA00022471"/>
    </source>
</evidence>
<evidence type="ECO:0000256" key="2">
    <source>
        <dbReference type="ARBA" id="ARBA00005581"/>
    </source>
</evidence>
<evidence type="ECO:0000256" key="5">
    <source>
        <dbReference type="ARBA" id="ARBA00022729"/>
    </source>
</evidence>
<dbReference type="GO" id="GO:0030286">
    <property type="term" value="C:dynein complex"/>
    <property type="evidence" value="ECO:0007669"/>
    <property type="project" value="InterPro"/>
</dbReference>
<dbReference type="Proteomes" id="UP001142055">
    <property type="component" value="Chromosome 2"/>
</dbReference>
<evidence type="ECO:0000256" key="4">
    <source>
        <dbReference type="ARBA" id="ARBA00022525"/>
    </source>
</evidence>
<dbReference type="Pfam" id="PF05938">
    <property type="entry name" value="Self-incomp_S1"/>
    <property type="match status" value="1"/>
</dbReference>
<comment type="similarity">
    <text evidence="2">Belongs to the plant self-incompatibility (S1) protein family.</text>
</comment>
<feature type="signal peptide" evidence="6">
    <location>
        <begin position="1"/>
        <end position="27"/>
    </location>
</feature>
<feature type="chain" id="PRO_5040435654" evidence="6">
    <location>
        <begin position="28"/>
        <end position="259"/>
    </location>
</feature>
<dbReference type="SMART" id="SM01375">
    <property type="entry name" value="Dynein_light"/>
    <property type="match status" value="1"/>
</dbReference>
<dbReference type="Gene3D" id="3.30.740.10">
    <property type="entry name" value="Protein Inhibitor Of Neuronal Nitric Oxide Synthase"/>
    <property type="match status" value="1"/>
</dbReference>
<reference evidence="7" key="1">
    <citation type="submission" date="2022-12" db="EMBL/GenBank/DDBJ databases">
        <title>Genome assemblies of Blomia tropicalis.</title>
        <authorList>
            <person name="Cui Y."/>
        </authorList>
    </citation>
    <scope>NUCLEOTIDE SEQUENCE</scope>
    <source>
        <tissue evidence="7">Adult mites</tissue>
    </source>
</reference>
<gene>
    <name evidence="7" type="ORF">RDWZM_005231</name>
</gene>
<dbReference type="Pfam" id="PF01221">
    <property type="entry name" value="Dynein_light"/>
    <property type="match status" value="1"/>
</dbReference>
<dbReference type="GO" id="GO:0060320">
    <property type="term" value="P:rejection of self pollen"/>
    <property type="evidence" value="ECO:0007669"/>
    <property type="project" value="UniProtKB-KW"/>
</dbReference>
<evidence type="ECO:0000256" key="1">
    <source>
        <dbReference type="ARBA" id="ARBA00004613"/>
    </source>
</evidence>